<dbReference type="Proteomes" id="UP000005408">
    <property type="component" value="Unassembled WGS sequence"/>
</dbReference>
<name>A0A8W8HUB8_MAGGI</name>
<keyword evidence="1" id="KW-0802">TPR repeat</keyword>
<keyword evidence="4" id="KW-1185">Reference proteome</keyword>
<dbReference type="SUPFAM" id="SSF48452">
    <property type="entry name" value="TPR-like"/>
    <property type="match status" value="1"/>
</dbReference>
<dbReference type="PANTHER" id="PTHR15544">
    <property type="entry name" value="OSMOSIS RESPONSIVE FACTOR"/>
    <property type="match status" value="1"/>
</dbReference>
<organism evidence="3 4">
    <name type="scientific">Magallana gigas</name>
    <name type="common">Pacific oyster</name>
    <name type="synonym">Crassostrea gigas</name>
    <dbReference type="NCBI Taxonomy" id="29159"/>
    <lineage>
        <taxon>Eukaryota</taxon>
        <taxon>Metazoa</taxon>
        <taxon>Spiralia</taxon>
        <taxon>Lophotrochozoa</taxon>
        <taxon>Mollusca</taxon>
        <taxon>Bivalvia</taxon>
        <taxon>Autobranchia</taxon>
        <taxon>Pteriomorphia</taxon>
        <taxon>Ostreida</taxon>
        <taxon>Ostreoidea</taxon>
        <taxon>Ostreidae</taxon>
        <taxon>Magallana</taxon>
    </lineage>
</organism>
<dbReference type="EnsemblMetazoa" id="G110.1">
    <property type="protein sequence ID" value="G110.1:cds"/>
    <property type="gene ID" value="G110"/>
</dbReference>
<accession>A0A8W8HUB8</accession>
<dbReference type="InterPro" id="IPR052658">
    <property type="entry name" value="TPR-containing"/>
</dbReference>
<dbReference type="InterPro" id="IPR019734">
    <property type="entry name" value="TPR_rpt"/>
</dbReference>
<dbReference type="InterPro" id="IPR011990">
    <property type="entry name" value="TPR-like_helical_dom_sf"/>
</dbReference>
<dbReference type="Gene3D" id="1.25.40.10">
    <property type="entry name" value="Tetratricopeptide repeat domain"/>
    <property type="match status" value="1"/>
</dbReference>
<feature type="repeat" description="TPR" evidence="1">
    <location>
        <begin position="57"/>
        <end position="90"/>
    </location>
</feature>
<feature type="compositionally biased region" description="Polar residues" evidence="2">
    <location>
        <begin position="218"/>
        <end position="235"/>
    </location>
</feature>
<protein>
    <recommendedName>
        <fullName evidence="5">Tetratricopeptide repeat protein 33</fullName>
    </recommendedName>
</protein>
<evidence type="ECO:0008006" key="5">
    <source>
        <dbReference type="Google" id="ProtNLM"/>
    </source>
</evidence>
<dbReference type="SMART" id="SM00028">
    <property type="entry name" value="TPR"/>
    <property type="match status" value="2"/>
</dbReference>
<evidence type="ECO:0000256" key="1">
    <source>
        <dbReference type="PROSITE-ProRule" id="PRU00339"/>
    </source>
</evidence>
<evidence type="ECO:0000256" key="2">
    <source>
        <dbReference type="SAM" id="MobiDB-lite"/>
    </source>
</evidence>
<feature type="compositionally biased region" description="Basic and acidic residues" evidence="2">
    <location>
        <begin position="270"/>
        <end position="279"/>
    </location>
</feature>
<feature type="region of interest" description="Disordered" evidence="2">
    <location>
        <begin position="207"/>
        <end position="279"/>
    </location>
</feature>
<dbReference type="PROSITE" id="PS50005">
    <property type="entry name" value="TPR"/>
    <property type="match status" value="1"/>
</dbReference>
<feature type="compositionally biased region" description="Polar residues" evidence="2">
    <location>
        <begin position="260"/>
        <end position="269"/>
    </location>
</feature>
<reference evidence="3" key="1">
    <citation type="submission" date="2022-08" db="UniProtKB">
        <authorList>
            <consortium name="EnsemblMetazoa"/>
        </authorList>
    </citation>
    <scope>IDENTIFICATION</scope>
    <source>
        <strain evidence="3">05x7-T-G4-1.051#20</strain>
    </source>
</reference>
<dbReference type="AlphaFoldDB" id="A0A8W8HUB8"/>
<proteinExistence type="predicted"/>
<evidence type="ECO:0000313" key="4">
    <source>
        <dbReference type="Proteomes" id="UP000005408"/>
    </source>
</evidence>
<dbReference type="PANTHER" id="PTHR15544:SF0">
    <property type="entry name" value="TETRATRICOPEPTIDE REPEAT PROTEIN 33"/>
    <property type="match status" value="1"/>
</dbReference>
<sequence length="301" mass="33956">MTSFGWKRKLGGKVSKTLSKNFEKNSKDNHDNLEEVDWLTLAPKKKLICLEDGRAKSERLKREGGVLAESERYWEAISKWEEALALTPEDETLHEMRAQSYLLLNEVYPAVQAAAKCTEVNPLWWVGHQTLGRAQLGLGDVAMAVKSFSRAVHLYPVDEELWKEDLLWAKSLLDQHHTMLGEQEAERSRCTLTEVTDTPARLTAICASPHNPEEGSDLQDSTDNCDPSNTMNENSVHVKVTGKCEEIDDTSDGGGPKDNPSVTCTNTHTDSFRGSEDARETKRIPINYIRMRQWASDRVQK</sequence>
<dbReference type="OrthoDB" id="2423701at2759"/>
<evidence type="ECO:0000313" key="3">
    <source>
        <dbReference type="EnsemblMetazoa" id="G110.1:cds"/>
    </source>
</evidence>